<protein>
    <submittedName>
        <fullName evidence="1">Uncharacterized protein</fullName>
    </submittedName>
</protein>
<dbReference type="AlphaFoldDB" id="A0A397TMA9"/>
<name>A0A397TMA9_9GLOM</name>
<evidence type="ECO:0000313" key="2">
    <source>
        <dbReference type="Proteomes" id="UP000265703"/>
    </source>
</evidence>
<dbReference type="OrthoDB" id="2420028at2759"/>
<evidence type="ECO:0000313" key="1">
    <source>
        <dbReference type="EMBL" id="RIA97597.1"/>
    </source>
</evidence>
<dbReference type="EMBL" id="QKYT01000027">
    <property type="protein sequence ID" value="RIA97597.1"/>
    <property type="molecule type" value="Genomic_DNA"/>
</dbReference>
<reference evidence="1 2" key="1">
    <citation type="submission" date="2018-06" db="EMBL/GenBank/DDBJ databases">
        <title>Comparative genomics reveals the genomic features of Rhizophagus irregularis, R. cerebriforme, R. diaphanum and Gigaspora rosea, and their symbiotic lifestyle signature.</title>
        <authorList>
            <person name="Morin E."/>
            <person name="San Clemente H."/>
            <person name="Chen E.C.H."/>
            <person name="De La Providencia I."/>
            <person name="Hainaut M."/>
            <person name="Kuo A."/>
            <person name="Kohler A."/>
            <person name="Murat C."/>
            <person name="Tang N."/>
            <person name="Roy S."/>
            <person name="Loubradou J."/>
            <person name="Henrissat B."/>
            <person name="Grigoriev I.V."/>
            <person name="Corradi N."/>
            <person name="Roux C."/>
            <person name="Martin F.M."/>
        </authorList>
    </citation>
    <scope>NUCLEOTIDE SEQUENCE [LARGE SCALE GENOMIC DNA]</scope>
    <source>
        <strain evidence="1 2">DAOM 227022</strain>
    </source>
</reference>
<keyword evidence="2" id="KW-1185">Reference proteome</keyword>
<dbReference type="Proteomes" id="UP000265703">
    <property type="component" value="Unassembled WGS sequence"/>
</dbReference>
<proteinExistence type="predicted"/>
<accession>A0A397TMA9</accession>
<gene>
    <name evidence="1" type="ORF">C1645_813832</name>
</gene>
<organism evidence="1 2">
    <name type="scientific">Glomus cerebriforme</name>
    <dbReference type="NCBI Taxonomy" id="658196"/>
    <lineage>
        <taxon>Eukaryota</taxon>
        <taxon>Fungi</taxon>
        <taxon>Fungi incertae sedis</taxon>
        <taxon>Mucoromycota</taxon>
        <taxon>Glomeromycotina</taxon>
        <taxon>Glomeromycetes</taxon>
        <taxon>Glomerales</taxon>
        <taxon>Glomeraceae</taxon>
        <taxon>Glomus</taxon>
    </lineage>
</organism>
<sequence length="108" mass="12728">MVKYPEIKKYCEHVLYPTRTCWIYGYIRQSFLANTHSTQRVESMNCIIKMEANLDSSLCQLHSGIELHLKNEAKYSRLQEFCNMNSTAEMSLVSNIIFKSIDEIRVWI</sequence>
<comment type="caution">
    <text evidence="1">The sequence shown here is derived from an EMBL/GenBank/DDBJ whole genome shotgun (WGS) entry which is preliminary data.</text>
</comment>